<dbReference type="Gene3D" id="1.10.10.10">
    <property type="entry name" value="Winged helix-like DNA-binding domain superfamily/Winged helix DNA-binding domain"/>
    <property type="match status" value="1"/>
</dbReference>
<dbReference type="Proteomes" id="UP001634007">
    <property type="component" value="Unassembled WGS sequence"/>
</dbReference>
<protein>
    <recommendedName>
        <fullName evidence="7">Disease resistance RPP13-like protein 4</fullName>
    </recommendedName>
</protein>
<keyword evidence="6" id="KW-1185">Reference proteome</keyword>
<dbReference type="PANTHER" id="PTHR23155:SF1076">
    <property type="entry name" value="LEUCINE-RICH REPEAT (LRR) FAMILY PROTEIN-RELATED"/>
    <property type="match status" value="1"/>
</dbReference>
<evidence type="ECO:0000313" key="6">
    <source>
        <dbReference type="Proteomes" id="UP001634007"/>
    </source>
</evidence>
<feature type="domain" description="Disease resistance protein winged helix" evidence="3">
    <location>
        <begin position="24"/>
        <end position="92"/>
    </location>
</feature>
<reference evidence="5 6" key="1">
    <citation type="submission" date="2024-11" db="EMBL/GenBank/DDBJ databases">
        <title>Chromosome-level genome assembly of Eucalyptus globulus Labill. provides insights into its genome evolution.</title>
        <authorList>
            <person name="Li X."/>
        </authorList>
    </citation>
    <scope>NUCLEOTIDE SEQUENCE [LARGE SCALE GENOMIC DNA]</scope>
    <source>
        <strain evidence="5">CL2024</strain>
        <tissue evidence="5">Fresh tender leaves</tissue>
    </source>
</reference>
<sequence length="448" mass="51462">MKNLQLIYHNMSPQLKLCLLSFVIFPKDSIIKKISLIYWWIGESLVSERQDKTAEQVGEEVYEKLIKQGLIEPDDNNPSPLMTRCKIHRCTHYMLTCLAQEAGFFYFNLKDETSPEVLLNSSRLLLLDGANSPLGREPAEVEGRSTVFNVNQKILNLPLQWLLKMKKLTVLQLGRWMHSPNHHIEVDDQRFLNDIGVHHRHLKFLSLRGISRITSLPDSIVQLVNLEILDLRACHNLEELPEKIASLKKLTHLDVSECYLIERMPKETEKLSSLQVLKGFIIGTARNNPCKINDLENLTKLRRLSIYIGRGAAITDIDFTSLKDVASLCSLTISWGVTSLALHAKGAVDWDFPQQLDKLELIGMPEKRRPDLKNVKKLYIIGAKVASLDPLQQIDSIEILRLKHLKELRIGNIEEVLKKFPRLFYYESRNCADGNKLWYKGREINKGL</sequence>
<evidence type="ECO:0000259" key="3">
    <source>
        <dbReference type="Pfam" id="PF23559"/>
    </source>
</evidence>
<evidence type="ECO:0000256" key="1">
    <source>
        <dbReference type="ARBA" id="ARBA00022737"/>
    </source>
</evidence>
<feature type="domain" description="Disease resistance R13L4/SHOC-2-like LRR" evidence="4">
    <location>
        <begin position="162"/>
        <end position="411"/>
    </location>
</feature>
<organism evidence="5 6">
    <name type="scientific">Eucalyptus globulus</name>
    <name type="common">Tasmanian blue gum</name>
    <dbReference type="NCBI Taxonomy" id="34317"/>
    <lineage>
        <taxon>Eukaryota</taxon>
        <taxon>Viridiplantae</taxon>
        <taxon>Streptophyta</taxon>
        <taxon>Embryophyta</taxon>
        <taxon>Tracheophyta</taxon>
        <taxon>Spermatophyta</taxon>
        <taxon>Magnoliopsida</taxon>
        <taxon>eudicotyledons</taxon>
        <taxon>Gunneridae</taxon>
        <taxon>Pentapetalae</taxon>
        <taxon>rosids</taxon>
        <taxon>malvids</taxon>
        <taxon>Myrtales</taxon>
        <taxon>Myrtaceae</taxon>
        <taxon>Myrtoideae</taxon>
        <taxon>Eucalypteae</taxon>
        <taxon>Eucalyptus</taxon>
    </lineage>
</organism>
<evidence type="ECO:0000259" key="4">
    <source>
        <dbReference type="Pfam" id="PF23598"/>
    </source>
</evidence>
<evidence type="ECO:0000256" key="2">
    <source>
        <dbReference type="ARBA" id="ARBA00022821"/>
    </source>
</evidence>
<comment type="caution">
    <text evidence="5">The sequence shown here is derived from an EMBL/GenBank/DDBJ whole genome shotgun (WGS) entry which is preliminary data.</text>
</comment>
<dbReference type="Pfam" id="PF23559">
    <property type="entry name" value="WHD_DRP"/>
    <property type="match status" value="1"/>
</dbReference>
<dbReference type="Gene3D" id="3.80.10.10">
    <property type="entry name" value="Ribonuclease Inhibitor"/>
    <property type="match status" value="1"/>
</dbReference>
<dbReference type="Pfam" id="PF23598">
    <property type="entry name" value="LRR_14"/>
    <property type="match status" value="1"/>
</dbReference>
<dbReference type="PANTHER" id="PTHR23155">
    <property type="entry name" value="DISEASE RESISTANCE PROTEIN RP"/>
    <property type="match status" value="1"/>
</dbReference>
<dbReference type="InterPro" id="IPR036388">
    <property type="entry name" value="WH-like_DNA-bd_sf"/>
</dbReference>
<dbReference type="InterPro" id="IPR032675">
    <property type="entry name" value="LRR_dom_sf"/>
</dbReference>
<keyword evidence="2" id="KW-0611">Plant defense</keyword>
<proteinExistence type="predicted"/>
<dbReference type="EMBL" id="JBJKBG010000010">
    <property type="protein sequence ID" value="KAL3719099.1"/>
    <property type="molecule type" value="Genomic_DNA"/>
</dbReference>
<dbReference type="GO" id="GO:0006952">
    <property type="term" value="P:defense response"/>
    <property type="evidence" value="ECO:0007669"/>
    <property type="project" value="UniProtKB-KW"/>
</dbReference>
<dbReference type="SUPFAM" id="SSF52047">
    <property type="entry name" value="RNI-like"/>
    <property type="match status" value="1"/>
</dbReference>
<evidence type="ECO:0000313" key="5">
    <source>
        <dbReference type="EMBL" id="KAL3719099.1"/>
    </source>
</evidence>
<gene>
    <name evidence="5" type="ORF">ACJRO7_004102</name>
</gene>
<name>A0ABD3IY21_EUCGL</name>
<dbReference type="InterPro" id="IPR055414">
    <property type="entry name" value="LRR_R13L4/SHOC2-like"/>
</dbReference>
<evidence type="ECO:0008006" key="7">
    <source>
        <dbReference type="Google" id="ProtNLM"/>
    </source>
</evidence>
<dbReference type="InterPro" id="IPR058922">
    <property type="entry name" value="WHD_DRP"/>
</dbReference>
<dbReference type="InterPro" id="IPR044974">
    <property type="entry name" value="Disease_R_plants"/>
</dbReference>
<dbReference type="AlphaFoldDB" id="A0ABD3IY21"/>
<accession>A0ABD3IY21</accession>
<keyword evidence="1" id="KW-0677">Repeat</keyword>